<sequence>MRYTGPEEEDPHPQGSSSLVGGDHKSITLGELCGMIKTLLIMDSRRAVNTEMMRSDEDPTIHDVISKSVRGFSNVERVSRGISI</sequence>
<dbReference type="Proteomes" id="UP000005237">
    <property type="component" value="Unassembled WGS sequence"/>
</dbReference>
<proteinExistence type="predicted"/>
<name>A0A8R1IQ82_CAEJA</name>
<reference evidence="3" key="1">
    <citation type="submission" date="2010-08" db="EMBL/GenBank/DDBJ databases">
        <authorList>
            <consortium name="Caenorhabditis japonica Sequencing Consortium"/>
            <person name="Wilson R.K."/>
        </authorList>
    </citation>
    <scope>NUCLEOTIDE SEQUENCE [LARGE SCALE GENOMIC DNA]</scope>
    <source>
        <strain evidence="3">DF5081</strain>
    </source>
</reference>
<reference evidence="2" key="2">
    <citation type="submission" date="2022-06" db="UniProtKB">
        <authorList>
            <consortium name="EnsemblMetazoa"/>
        </authorList>
    </citation>
    <scope>IDENTIFICATION</scope>
    <source>
        <strain evidence="2">DF5081</strain>
    </source>
</reference>
<organism evidence="2 3">
    <name type="scientific">Caenorhabditis japonica</name>
    <dbReference type="NCBI Taxonomy" id="281687"/>
    <lineage>
        <taxon>Eukaryota</taxon>
        <taxon>Metazoa</taxon>
        <taxon>Ecdysozoa</taxon>
        <taxon>Nematoda</taxon>
        <taxon>Chromadorea</taxon>
        <taxon>Rhabditida</taxon>
        <taxon>Rhabditina</taxon>
        <taxon>Rhabditomorpha</taxon>
        <taxon>Rhabditoidea</taxon>
        <taxon>Rhabditidae</taxon>
        <taxon>Peloderinae</taxon>
        <taxon>Caenorhabditis</taxon>
    </lineage>
</organism>
<feature type="region of interest" description="Disordered" evidence="1">
    <location>
        <begin position="1"/>
        <end position="23"/>
    </location>
</feature>
<dbReference type="EnsemblMetazoa" id="CJA41214.1">
    <property type="protein sequence ID" value="CJA41214.1"/>
    <property type="gene ID" value="WBGene00217062"/>
</dbReference>
<protein>
    <submittedName>
        <fullName evidence="2">Uncharacterized protein</fullName>
    </submittedName>
</protein>
<keyword evidence="3" id="KW-1185">Reference proteome</keyword>
<evidence type="ECO:0000313" key="2">
    <source>
        <dbReference type="EnsemblMetazoa" id="CJA41214.1"/>
    </source>
</evidence>
<accession>A0A8R1IQ82</accession>
<dbReference type="AlphaFoldDB" id="A0A8R1IQ82"/>
<feature type="compositionally biased region" description="Acidic residues" evidence="1">
    <location>
        <begin position="1"/>
        <end position="10"/>
    </location>
</feature>
<evidence type="ECO:0000256" key="1">
    <source>
        <dbReference type="SAM" id="MobiDB-lite"/>
    </source>
</evidence>
<evidence type="ECO:0000313" key="3">
    <source>
        <dbReference type="Proteomes" id="UP000005237"/>
    </source>
</evidence>